<evidence type="ECO:0000313" key="1">
    <source>
        <dbReference type="EMBL" id="OBQ26096.1"/>
    </source>
</evidence>
<dbReference type="EMBL" id="LJOY01000016">
    <property type="protein sequence ID" value="OBQ26096.1"/>
    <property type="molecule type" value="Genomic_DNA"/>
</dbReference>
<evidence type="ECO:0000313" key="2">
    <source>
        <dbReference type="Proteomes" id="UP000092382"/>
    </source>
</evidence>
<comment type="caution">
    <text evidence="1">The sequence shown here is derived from an EMBL/GenBank/DDBJ whole genome shotgun (WGS) entry which is preliminary data.</text>
</comment>
<protein>
    <submittedName>
        <fullName evidence="1">Uncharacterized protein</fullName>
    </submittedName>
</protein>
<sequence length="243" mass="28794">MFENDNNIENNDIYNNWQLIKKNYLYSNLPQQQELKINRLLLEKLPNIDNYENNNHFSDDLTKISHSSQQIYKLAKAHYWRKVQAENKKLQNLTKDLTTKFQPKTLQLQKLTDKSNLLDSAIANKDSEITMRSSNQITFVVTEMNKNFPKKIPIEVTLLNYYERELEIWIPSGNKPWLTKTVKNINRTWLSIRPLVLAHGNKIEAHKFDILMVTLNQASLFNDYIEITTLLPREQDNLERVFQ</sequence>
<dbReference type="PATRIC" id="fig|1710894.3.peg.2939"/>
<proteinExistence type="predicted"/>
<dbReference type="Proteomes" id="UP000092382">
    <property type="component" value="Unassembled WGS sequence"/>
</dbReference>
<reference evidence="1 2" key="1">
    <citation type="submission" date="2015-09" db="EMBL/GenBank/DDBJ databases">
        <title>Whole genome shotgun sequence assembly of Aphanizomenon flos-aquae UKL13.</title>
        <authorList>
            <person name="Driscoll C."/>
        </authorList>
    </citation>
    <scope>NUCLEOTIDE SEQUENCE [LARGE SCALE GENOMIC DNA]</scope>
    <source>
        <strain evidence="1">MDT13</strain>
    </source>
</reference>
<organism evidence="1 2">
    <name type="scientific">Aphanizomenon flos-aquae LD13</name>
    <dbReference type="NCBI Taxonomy" id="1710894"/>
    <lineage>
        <taxon>Bacteria</taxon>
        <taxon>Bacillati</taxon>
        <taxon>Cyanobacteriota</taxon>
        <taxon>Cyanophyceae</taxon>
        <taxon>Nostocales</taxon>
        <taxon>Aphanizomenonaceae</taxon>
        <taxon>Aphanizomenon</taxon>
    </lineage>
</organism>
<accession>A0A1B7VYT5</accession>
<name>A0A1B7VYT5_APHFL</name>
<dbReference type="AlphaFoldDB" id="A0A1B7VYT5"/>
<gene>
    <name evidence="1" type="ORF">AN481_06950</name>
</gene>